<sequence>MAIFATHPSIFSPFLMPAGKVLVCLVENVKDYIERKKAAIVSSPHPLQLHVVYSKERRISGLHEILICDVFQDVGIDTSGESRNGSNRLVKVSSNAFLPVVVPNM</sequence>
<reference evidence="1" key="2">
    <citation type="submission" date="2017-11" db="EMBL/GenBank/DDBJ databases">
        <title>Coralsnake Venomics: Analyses of Venom Gland Transcriptomes and Proteomes of Six Brazilian Taxa.</title>
        <authorList>
            <person name="Aird S.D."/>
            <person name="Jorge da Silva N."/>
            <person name="Qiu L."/>
            <person name="Villar-Briones A."/>
            <person name="Aparecida-Saddi V."/>
            <person name="Campos-Telles M.P."/>
            <person name="Grau M."/>
            <person name="Mikheyev A.S."/>
        </authorList>
    </citation>
    <scope>NUCLEOTIDE SEQUENCE</scope>
    <source>
        <tissue evidence="1">Venom_gland</tissue>
    </source>
</reference>
<name>A0A2D4GBW0_MICCO</name>
<dbReference type="EMBL" id="IACJ01124325">
    <property type="protein sequence ID" value="LAA57230.1"/>
    <property type="molecule type" value="Transcribed_RNA"/>
</dbReference>
<protein>
    <submittedName>
        <fullName evidence="1">Uncharacterized protein</fullName>
    </submittedName>
</protein>
<evidence type="ECO:0000313" key="1">
    <source>
        <dbReference type="EMBL" id="LAA57230.1"/>
    </source>
</evidence>
<organism evidence="1">
    <name type="scientific">Micrurus corallinus</name>
    <name type="common">Brazilian coral snake</name>
    <dbReference type="NCBI Taxonomy" id="54390"/>
    <lineage>
        <taxon>Eukaryota</taxon>
        <taxon>Metazoa</taxon>
        <taxon>Chordata</taxon>
        <taxon>Craniata</taxon>
        <taxon>Vertebrata</taxon>
        <taxon>Euteleostomi</taxon>
        <taxon>Lepidosauria</taxon>
        <taxon>Squamata</taxon>
        <taxon>Bifurcata</taxon>
        <taxon>Unidentata</taxon>
        <taxon>Episquamata</taxon>
        <taxon>Toxicofera</taxon>
        <taxon>Serpentes</taxon>
        <taxon>Colubroidea</taxon>
        <taxon>Elapidae</taxon>
        <taxon>Elapinae</taxon>
        <taxon>Micrurus</taxon>
    </lineage>
</organism>
<reference evidence="1" key="1">
    <citation type="submission" date="2017-07" db="EMBL/GenBank/DDBJ databases">
        <authorList>
            <person name="Mikheyev A."/>
            <person name="Grau M."/>
        </authorList>
    </citation>
    <scope>NUCLEOTIDE SEQUENCE</scope>
    <source>
        <tissue evidence="1">Venom_gland</tissue>
    </source>
</reference>
<dbReference type="AlphaFoldDB" id="A0A2D4GBW0"/>
<accession>A0A2D4GBW0</accession>
<proteinExistence type="predicted"/>